<dbReference type="InterPro" id="IPR005123">
    <property type="entry name" value="Oxoglu/Fe-dep_dioxygenase_dom"/>
</dbReference>
<evidence type="ECO:0000259" key="6">
    <source>
        <dbReference type="PROSITE" id="PS51471"/>
    </source>
</evidence>
<dbReference type="Gene3D" id="2.60.120.330">
    <property type="entry name" value="B-lactam Antibiotic, Isopenicillin N Synthase, Chain"/>
    <property type="match status" value="1"/>
</dbReference>
<dbReference type="STRING" id="3916.A0A1S3VXG3"/>
<dbReference type="Pfam" id="PF14226">
    <property type="entry name" value="DIOX_N"/>
    <property type="match status" value="1"/>
</dbReference>
<dbReference type="GO" id="GO:0046872">
    <property type="term" value="F:metal ion binding"/>
    <property type="evidence" value="ECO:0007669"/>
    <property type="project" value="UniProtKB-KW"/>
</dbReference>
<protein>
    <submittedName>
        <fullName evidence="8">Protein DOWNY MILDEW RESISTANCE 6-like</fullName>
    </submittedName>
</protein>
<accession>A0A1S3VXG3</accession>
<dbReference type="SUPFAM" id="SSF51197">
    <property type="entry name" value="Clavaminate synthase-like"/>
    <property type="match status" value="1"/>
</dbReference>
<keyword evidence="3" id="KW-0847">Vitamin C</keyword>
<evidence type="ECO:0000256" key="5">
    <source>
        <dbReference type="RuleBase" id="RU003682"/>
    </source>
</evidence>
<evidence type="ECO:0000256" key="3">
    <source>
        <dbReference type="ARBA" id="ARBA00022896"/>
    </source>
</evidence>
<evidence type="ECO:0000313" key="8">
    <source>
        <dbReference type="RefSeq" id="XP_014522882.1"/>
    </source>
</evidence>
<dbReference type="InterPro" id="IPR026992">
    <property type="entry name" value="DIOX_N"/>
</dbReference>
<evidence type="ECO:0000256" key="4">
    <source>
        <dbReference type="ARBA" id="ARBA00023004"/>
    </source>
</evidence>
<dbReference type="InterPro" id="IPR027443">
    <property type="entry name" value="IPNS-like_sf"/>
</dbReference>
<dbReference type="KEGG" id="vra:106779310"/>
<evidence type="ECO:0000313" key="7">
    <source>
        <dbReference type="Proteomes" id="UP000087766"/>
    </source>
</evidence>
<sequence>MESMDRMLLSSWYDVHSTVPSSYVQLPENRPGKVVSSLHEPIPVIDLGERDRPHLTKQILKASQEYGFFQVINHGVSHDLMDETLNIFKEFHGMPQKDKVNECSKDPNGSCKIYTSGENYKKDATQYWKDSLMHPCPPSGENFQYWPEKPSNYREIVGKYSREMNRLTLEILEILCEGLGLERRYFCGGLCENPSLAAHHYPPCPEPTLTLGLAKHKDPTIITILLQDKEVQGLQVLKDGTWIAVAPIPNAFVVNIGLLLQIISNGRLAGVEHRAVTNSSIARTSVVYFVYPSFESNIEPAQALLKESNTPPLYKSITCREFRANFFQKGPKVEEDLQ</sequence>
<dbReference type="PANTHER" id="PTHR47991">
    <property type="entry name" value="OXOGLUTARATE/IRON-DEPENDENT DIOXYGENASE"/>
    <property type="match status" value="1"/>
</dbReference>
<dbReference type="GO" id="GO:0031418">
    <property type="term" value="F:L-ascorbic acid binding"/>
    <property type="evidence" value="ECO:0007669"/>
    <property type="project" value="UniProtKB-KW"/>
</dbReference>
<dbReference type="GO" id="GO:0016491">
    <property type="term" value="F:oxidoreductase activity"/>
    <property type="evidence" value="ECO:0007669"/>
    <property type="project" value="UniProtKB-KW"/>
</dbReference>
<dbReference type="InterPro" id="IPR050295">
    <property type="entry name" value="Plant_2OG-oxidoreductases"/>
</dbReference>
<organism evidence="7 8">
    <name type="scientific">Vigna radiata var. radiata</name>
    <name type="common">Mung bean</name>
    <name type="synonym">Phaseolus aureus</name>
    <dbReference type="NCBI Taxonomy" id="3916"/>
    <lineage>
        <taxon>Eukaryota</taxon>
        <taxon>Viridiplantae</taxon>
        <taxon>Streptophyta</taxon>
        <taxon>Embryophyta</taxon>
        <taxon>Tracheophyta</taxon>
        <taxon>Spermatophyta</taxon>
        <taxon>Magnoliopsida</taxon>
        <taxon>eudicotyledons</taxon>
        <taxon>Gunneridae</taxon>
        <taxon>Pentapetalae</taxon>
        <taxon>rosids</taxon>
        <taxon>fabids</taxon>
        <taxon>Fabales</taxon>
        <taxon>Fabaceae</taxon>
        <taxon>Papilionoideae</taxon>
        <taxon>50 kb inversion clade</taxon>
        <taxon>NPAAA clade</taxon>
        <taxon>indigoferoid/millettioid clade</taxon>
        <taxon>Phaseoleae</taxon>
        <taxon>Vigna</taxon>
    </lineage>
</organism>
<dbReference type="AlphaFoldDB" id="A0A1S3VXG3"/>
<dbReference type="OrthoDB" id="406156at2759"/>
<keyword evidence="2 5" id="KW-0479">Metal-binding</keyword>
<proteinExistence type="inferred from homology"/>
<gene>
    <name evidence="8" type="primary">LOC106779310</name>
</gene>
<name>A0A1S3VXG3_VIGRR</name>
<reference evidence="8" key="1">
    <citation type="submission" date="2025-08" db="UniProtKB">
        <authorList>
            <consortium name="RefSeq"/>
        </authorList>
    </citation>
    <scope>IDENTIFICATION</scope>
    <source>
        <tissue evidence="8">Leaf</tissue>
    </source>
</reference>
<dbReference type="GeneID" id="106779310"/>
<dbReference type="Pfam" id="PF03171">
    <property type="entry name" value="2OG-FeII_Oxy"/>
    <property type="match status" value="1"/>
</dbReference>
<dbReference type="PROSITE" id="PS51471">
    <property type="entry name" value="FE2OG_OXY"/>
    <property type="match status" value="1"/>
</dbReference>
<dbReference type="RefSeq" id="XP_014522882.1">
    <property type="nucleotide sequence ID" value="XM_014667396.2"/>
</dbReference>
<feature type="domain" description="Fe2OG dioxygenase" evidence="6">
    <location>
        <begin position="191"/>
        <end position="292"/>
    </location>
</feature>
<comment type="similarity">
    <text evidence="1 5">Belongs to the iron/ascorbate-dependent oxidoreductase family.</text>
</comment>
<evidence type="ECO:0000256" key="1">
    <source>
        <dbReference type="ARBA" id="ARBA00008056"/>
    </source>
</evidence>
<keyword evidence="7" id="KW-1185">Reference proteome</keyword>
<evidence type="ECO:0000256" key="2">
    <source>
        <dbReference type="ARBA" id="ARBA00022723"/>
    </source>
</evidence>
<dbReference type="InterPro" id="IPR044861">
    <property type="entry name" value="IPNS-like_FE2OG_OXY"/>
</dbReference>
<dbReference type="Proteomes" id="UP000087766">
    <property type="component" value="Unplaced"/>
</dbReference>
<keyword evidence="4 5" id="KW-0408">Iron</keyword>
<keyword evidence="5" id="KW-0560">Oxidoreductase</keyword>